<gene>
    <name evidence="1" type="ORF">HJC23_013741</name>
</gene>
<dbReference type="EMBL" id="JABMIG020000173">
    <property type="protein sequence ID" value="KAL3787532.1"/>
    <property type="molecule type" value="Genomic_DNA"/>
</dbReference>
<reference evidence="1 2" key="1">
    <citation type="journal article" date="2020" name="G3 (Bethesda)">
        <title>Improved Reference Genome for Cyclotella cryptica CCMP332, a Model for Cell Wall Morphogenesis, Salinity Adaptation, and Lipid Production in Diatoms (Bacillariophyta).</title>
        <authorList>
            <person name="Roberts W.R."/>
            <person name="Downey K.M."/>
            <person name="Ruck E.C."/>
            <person name="Traller J.C."/>
            <person name="Alverson A.J."/>
        </authorList>
    </citation>
    <scope>NUCLEOTIDE SEQUENCE [LARGE SCALE GENOMIC DNA]</scope>
    <source>
        <strain evidence="1 2">CCMP332</strain>
    </source>
</reference>
<sequence>MPHYSHTSSEFTTAPRVSFHRSIGGHHQHPGPHRTQVIGLSWTDGEYTGQVNELIQPHGRGRIQYRDGTVLTATWCNGMPIRPTSAQDVTRVPPLLQARRELTLGDSATPKDMHIEPNAQKAHENAASLQIHSFAFILRSNGEWTYAILANRPVESGHNASLRFVLDTEGRTKVLKSKYWSTCIRLVKDSESQTIVKETRGKEEPTASKEESARLNSFQRAVRRVSLDMSTRTFRS</sequence>
<protein>
    <submittedName>
        <fullName evidence="1">Uncharacterized protein</fullName>
    </submittedName>
</protein>
<comment type="caution">
    <text evidence="1">The sequence shown here is derived from an EMBL/GenBank/DDBJ whole genome shotgun (WGS) entry which is preliminary data.</text>
</comment>
<evidence type="ECO:0000313" key="2">
    <source>
        <dbReference type="Proteomes" id="UP001516023"/>
    </source>
</evidence>
<organism evidence="1 2">
    <name type="scientific">Cyclotella cryptica</name>
    <dbReference type="NCBI Taxonomy" id="29204"/>
    <lineage>
        <taxon>Eukaryota</taxon>
        <taxon>Sar</taxon>
        <taxon>Stramenopiles</taxon>
        <taxon>Ochrophyta</taxon>
        <taxon>Bacillariophyta</taxon>
        <taxon>Coscinodiscophyceae</taxon>
        <taxon>Thalassiosirophycidae</taxon>
        <taxon>Stephanodiscales</taxon>
        <taxon>Stephanodiscaceae</taxon>
        <taxon>Cyclotella</taxon>
    </lineage>
</organism>
<proteinExistence type="predicted"/>
<dbReference type="AlphaFoldDB" id="A0ABD3PIG9"/>
<accession>A0ABD3PIG9</accession>
<keyword evidence="2" id="KW-1185">Reference proteome</keyword>
<dbReference type="Proteomes" id="UP001516023">
    <property type="component" value="Unassembled WGS sequence"/>
</dbReference>
<name>A0ABD3PIG9_9STRA</name>
<evidence type="ECO:0000313" key="1">
    <source>
        <dbReference type="EMBL" id="KAL3787532.1"/>
    </source>
</evidence>